<feature type="domain" description="BMERB" evidence="5">
    <location>
        <begin position="2166"/>
        <end position="2317"/>
    </location>
</feature>
<dbReference type="Gene3D" id="1.10.418.10">
    <property type="entry name" value="Calponin-like domain"/>
    <property type="match status" value="1"/>
</dbReference>
<dbReference type="InterPro" id="IPR003675">
    <property type="entry name" value="Rce1/LyrA-like_dom"/>
</dbReference>
<dbReference type="PROSITE" id="PS51848">
    <property type="entry name" value="BMERB"/>
    <property type="match status" value="1"/>
</dbReference>
<feature type="region of interest" description="Disordered" evidence="2">
    <location>
        <begin position="458"/>
        <end position="540"/>
    </location>
</feature>
<feature type="compositionally biased region" description="Polar residues" evidence="2">
    <location>
        <begin position="409"/>
        <end position="418"/>
    </location>
</feature>
<feature type="compositionally biased region" description="Polar residues" evidence="2">
    <location>
        <begin position="1627"/>
        <end position="1645"/>
    </location>
</feature>
<evidence type="ECO:0000313" key="7">
    <source>
        <dbReference type="Proteomes" id="UP000677803"/>
    </source>
</evidence>
<proteinExistence type="predicted"/>
<feature type="region of interest" description="Disordered" evidence="2">
    <location>
        <begin position="776"/>
        <end position="824"/>
    </location>
</feature>
<keyword evidence="3" id="KW-0812">Transmembrane</keyword>
<feature type="transmembrane region" description="Helical" evidence="3">
    <location>
        <begin position="2525"/>
        <end position="2545"/>
    </location>
</feature>
<name>A0A8S4AND4_9TELE</name>
<feature type="region of interest" description="Disordered" evidence="2">
    <location>
        <begin position="2097"/>
        <end position="2173"/>
    </location>
</feature>
<feature type="compositionally biased region" description="Basic and acidic residues" evidence="2">
    <location>
        <begin position="864"/>
        <end position="1111"/>
    </location>
</feature>
<feature type="compositionally biased region" description="Polar residues" evidence="2">
    <location>
        <begin position="310"/>
        <end position="332"/>
    </location>
</feature>
<dbReference type="InterPro" id="IPR022735">
    <property type="entry name" value="bMERB_dom"/>
</dbReference>
<evidence type="ECO:0000259" key="5">
    <source>
        <dbReference type="PROSITE" id="PS51848"/>
    </source>
</evidence>
<feature type="region of interest" description="Disordered" evidence="2">
    <location>
        <begin position="182"/>
        <end position="204"/>
    </location>
</feature>
<feature type="compositionally biased region" description="Basic and acidic residues" evidence="2">
    <location>
        <begin position="1508"/>
        <end position="1625"/>
    </location>
</feature>
<protein>
    <submittedName>
        <fullName evidence="6">(Atlantic silverside) hypothetical protein</fullName>
    </submittedName>
</protein>
<feature type="region of interest" description="Disordered" evidence="2">
    <location>
        <begin position="1660"/>
        <end position="1700"/>
    </location>
</feature>
<gene>
    <name evidence="6" type="ORF">MMEN_LOCUS5000</name>
</gene>
<evidence type="ECO:0000256" key="2">
    <source>
        <dbReference type="SAM" id="MobiDB-lite"/>
    </source>
</evidence>
<dbReference type="InterPro" id="IPR050540">
    <property type="entry name" value="F-actin_Monoox_Mical"/>
</dbReference>
<feature type="compositionally biased region" description="Basic and acidic residues" evidence="2">
    <location>
        <begin position="698"/>
        <end position="745"/>
    </location>
</feature>
<keyword evidence="1" id="KW-0175">Coiled coil</keyword>
<keyword evidence="3" id="KW-1133">Transmembrane helix</keyword>
<feature type="region of interest" description="Disordered" evidence="2">
    <location>
        <begin position="607"/>
        <end position="745"/>
    </location>
</feature>
<feature type="region of interest" description="Disordered" evidence="2">
    <location>
        <begin position="386"/>
        <end position="437"/>
    </location>
</feature>
<feature type="region of interest" description="Disordered" evidence="2">
    <location>
        <begin position="864"/>
        <end position="1314"/>
    </location>
</feature>
<feature type="compositionally biased region" description="Low complexity" evidence="2">
    <location>
        <begin position="1284"/>
        <end position="1296"/>
    </location>
</feature>
<feature type="region of interest" description="Disordered" evidence="2">
    <location>
        <begin position="1409"/>
        <end position="1648"/>
    </location>
</feature>
<dbReference type="GO" id="GO:0080120">
    <property type="term" value="P:CAAX-box protein maturation"/>
    <property type="evidence" value="ECO:0007669"/>
    <property type="project" value="UniProtKB-ARBA"/>
</dbReference>
<feature type="region of interest" description="Disordered" evidence="2">
    <location>
        <begin position="1949"/>
        <end position="1970"/>
    </location>
</feature>
<dbReference type="PANTHER" id="PTHR23167">
    <property type="entry name" value="CALPONIN HOMOLOGY DOMAIN-CONTAINING PROTEIN DDB_G0272472-RELATED"/>
    <property type="match status" value="1"/>
</dbReference>
<dbReference type="SMART" id="SM01203">
    <property type="entry name" value="DUF3585"/>
    <property type="match status" value="1"/>
</dbReference>
<feature type="compositionally biased region" description="Basic and acidic residues" evidence="2">
    <location>
        <begin position="612"/>
        <end position="628"/>
    </location>
</feature>
<keyword evidence="3" id="KW-0472">Membrane</keyword>
<dbReference type="EMBL" id="CAJRST010004446">
    <property type="protein sequence ID" value="CAG5872296.1"/>
    <property type="molecule type" value="Genomic_DNA"/>
</dbReference>
<feature type="transmembrane region" description="Helical" evidence="3">
    <location>
        <begin position="2440"/>
        <end position="2458"/>
    </location>
</feature>
<dbReference type="OrthoDB" id="5972258at2759"/>
<feature type="region of interest" description="Disordered" evidence="2">
    <location>
        <begin position="1749"/>
        <end position="1914"/>
    </location>
</feature>
<dbReference type="Pfam" id="PF10358">
    <property type="entry name" value="NT-C2"/>
    <property type="match status" value="1"/>
</dbReference>
<accession>A0A8S4AND4</accession>
<dbReference type="GO" id="GO:0004175">
    <property type="term" value="F:endopeptidase activity"/>
    <property type="evidence" value="ECO:0007669"/>
    <property type="project" value="UniProtKB-ARBA"/>
</dbReference>
<feature type="transmembrane region" description="Helical" evidence="3">
    <location>
        <begin position="2470"/>
        <end position="2494"/>
    </location>
</feature>
<dbReference type="PANTHER" id="PTHR23167:SF42">
    <property type="entry name" value="EH DOMAIN-BINDING PROTEIN 1-LIKE PROTEIN 1"/>
    <property type="match status" value="1"/>
</dbReference>
<evidence type="ECO:0000313" key="6">
    <source>
        <dbReference type="EMBL" id="CAG5872296.1"/>
    </source>
</evidence>
<feature type="compositionally biased region" description="Polar residues" evidence="2">
    <location>
        <begin position="644"/>
        <end position="653"/>
    </location>
</feature>
<feature type="compositionally biased region" description="Polar residues" evidence="2">
    <location>
        <begin position="1179"/>
        <end position="1198"/>
    </location>
</feature>
<comment type="caution">
    <text evidence="6">The sequence shown here is derived from an EMBL/GenBank/DDBJ whole genome shotgun (WGS) entry which is preliminary data.</text>
</comment>
<evidence type="ECO:0000256" key="3">
    <source>
        <dbReference type="SAM" id="Phobius"/>
    </source>
</evidence>
<sequence length="2567" mass="290156">MTSVWKRLQRVGKKASKFQFVASYQELVLECTKKWQPDKLRVVWTRRNRRMCSKLHGWQPGIKNPYRGMVVWPVPENVDISVTLFKEPNADEFEDKEWTFVIEAENKGHRKVLASADINLKSFASPTMSQTDLTLNLKPLSVKVVEATLKLSLSCVFVREGKATDEDMQSLASLMSVKPTDIGNLDDFNESDEDEDKKSVTASEQRRCEEERCLSCLRLPVAQSTLVLLYPLPLSPHPVAPDMLPPVALSNQNLTLAPLLSPHLDPSIKKQPILLSPSLRLFLILQRSSVTHKPISITTKPPPTKTSSPQKLIQSSESPSAHPSVTWTISQPPSLPRIFQSGSAKGTKSLAAPYQQRPPEVPSADDSASVSGSSHIFRPQVVKSFARPTSPSPFSADAAQLAQTPPVPKSSTSRSEPGTQGVKLPPDFLTGGDITPVPLLTSPDLDALWEPETSASSTTLPLAASSPSSSLPTHTQTFLSSPISVTHPSAPPAQISSSQSGSTPYLSQLNKETTLSPASQGKGSSPNGQAVTNSRIPNQPVKAALDSKVAFTEKKAGSGKISPAQSRSELIIAPPPPWPFSCCEQSNTAQSSTTVVAAFITHKLPKVAGQTDRNKPTNESVKSPDKVQKVPLAKPEPDFDDINNESLNQSQESGGLFLEEDDSKRDTIKRCPPGLEQKTSEEKASLTKQLEGAAVGKEQGRQRESDIHGEQVEERKKKEEDQKEMLLKQEEKKKHEEEKKRLLEEEKRRLLQEEEEVKREKERRKREEERLLKEKREKQERLREEEERRKREADERNKEEERKILEQKKEKEKIQREEEKRLEREKLMEKMKEEERMLLEKKMLEEQRKRREDEKKRLLEEEERKKMEERKLKEAKEKEQQKMIEEEKRRKQEEEERNKLEKEKEKMKRDEEERRQEQERKRRADEEKKRAEEEERKRAKEVEERRKREEDERQKEKKRKDKEDKRKEEERKRLADEETKRRQDEEIRIKEENERRKKELEEKQKKEKLLKEERDRIAKNKKEEEEKKRKEDERRERLLKDQKEKEKQKEEEEERKKKQDEEKKRREEEEKKKAVRRLKEEEDRKKKEVESKIKEKEVAESRRTREEEDHNALVCRVEVNKSDEDKERMRTAAPPSLDSQALLRDATQTLVPAPHFPPLVKSNPAAEQLPPQLPSQSQDRQLTSPAANKPNSASNQRSPSEDVADGDAPVRQEKQPETAKDSDKHIKPSATHTVSPPVQGEPKEPEKPTVQTPASFKPPPEPAGEPTTVSLEPQLPSKPEPEPQLEQDPQPQGELQMAGTAEQKGDDVMVGDQKSLMGKAKPLCDAEKQLWASVEETTAEMAAEQEMETSKSTEDKEEKQKEEESVIGGAQTEAGVCAAEQQKEAPAGFMSAVAGVLYRGYETVTSFLHTTGSHDTGHPQPSADQQCPLTANENQPCLHEVEAEIISSAEPNNEPPSITSMDISPPKAFSDTAESQALTEDKVSEKSQISGKTSGLSFVASLRLAATEQEKEREEEREMMEKVEKEEKDKKEREEMENEKERLEREEEEERKRLEKKKEERENRHKEEKEKMREIQLQREKTSEEEKELGKEVNGGERKVMENKKKKKVEEKGEGETPTWMREKYSGLSSASTNQNVSGSQQSTCPPLREAELDEIAYDEMIQGKSDDCKSDPELVGPARPNPESSVCEDKKTLSRPGQRSVQIAASSLKQDAVPVLLRRDEEEEVEFERGHEDLGSIWLAELYMEGEAGLGRPSPSTAQKPFSLPRSEQTICQSSDASQPNKLELPETSQTNSPHPNAPLVSQKEEAFLTKTGHALGAASKEDGEFDLSSVVPWPLPPNTHAPSIDRDSKCAETHSDTNTSEMPDHTKVATHSQESLETRPDNDESSSVLKKNASTSNADSNVHHSPSRDQQLQEEERFLLAKLCQMSGDTSPVCEPRGMKRLIPIPDDFDLETTESKSQSDTPTDLIDHSQHAVVPCIDALQEITLSEPEELLGKEELSELKAFFVAFDGFESLGISRLLEPSDMVLLSIPDRLIVMTYLSQIRSHFTNQELSVLQIEHNSSQSSYGLALSGPAPTEVDAAAFCMARLNEGVSLEEGGSSTIAVPPPRTKRVVKDESITPVAPPRSIPKAPRSGQTQGKDTKTDSSPDNPNKTGQQSAAETQPPKQNEETMDTSQYVLSELAALETEQKHIDSRAAVVERRLRSLMETGSDRDEEERLIQEWFTLVNKKNALIRRQDNLELLQEEQDLERKFELLTRELRVMMAIEDWQKSATQQQREQLLLQELVSLVNQRDEIIRDIDAKERGALEEDERLERGLEMRRRKYSNKDKCVLQDHPSAIKRRCASVLLVSALSPALLRAWMHWADVSVFYLGPIVHSALDNPDGFTGELQAALDVQRWRLCARDALWLRNQVVAPLTEELVFRGAMLPMLLPCAGPTAAVLTAPLFFGVAHFHHIIEQRRLGKDSMSVILLVAGLQFLYTTVFGAFPAFVFLRTGHLVGPVLCHCNSQGLPDVGSALQHPQQAVILCSYLTGVLLFLLLLFPLTDPFFYGAIPVCSLATPPESVC</sequence>
<dbReference type="Proteomes" id="UP000677803">
    <property type="component" value="Unassembled WGS sequence"/>
</dbReference>
<feature type="compositionally biased region" description="Basic and acidic residues" evidence="2">
    <location>
        <begin position="1845"/>
        <end position="1857"/>
    </location>
</feature>
<feature type="compositionally biased region" description="Basic and acidic residues" evidence="2">
    <location>
        <begin position="1208"/>
        <end position="1226"/>
    </location>
</feature>
<feature type="compositionally biased region" description="Polar residues" evidence="2">
    <location>
        <begin position="1755"/>
        <end position="1796"/>
    </location>
</feature>
<feature type="coiled-coil region" evidence="1">
    <location>
        <begin position="2227"/>
        <end position="2260"/>
    </location>
</feature>
<reference evidence="6" key="1">
    <citation type="submission" date="2021-05" db="EMBL/GenBank/DDBJ databases">
        <authorList>
            <person name="Tigano A."/>
        </authorList>
    </citation>
    <scope>NUCLEOTIDE SEQUENCE</scope>
</reference>
<feature type="compositionally biased region" description="Polar residues" evidence="2">
    <location>
        <begin position="1449"/>
        <end position="1462"/>
    </location>
</feature>
<evidence type="ECO:0000256" key="1">
    <source>
        <dbReference type="SAM" id="Coils"/>
    </source>
</evidence>
<feature type="compositionally biased region" description="Polar residues" evidence="2">
    <location>
        <begin position="1887"/>
        <end position="1912"/>
    </location>
</feature>
<dbReference type="Pfam" id="PF02517">
    <property type="entry name" value="Rce1-like"/>
    <property type="match status" value="1"/>
</dbReference>
<dbReference type="InterPro" id="IPR019448">
    <property type="entry name" value="NT-C2"/>
</dbReference>
<feature type="compositionally biased region" description="Low complexity" evidence="2">
    <location>
        <begin position="492"/>
        <end position="504"/>
    </location>
</feature>
<feature type="compositionally biased region" description="Polar residues" evidence="2">
    <location>
        <begin position="505"/>
        <end position="537"/>
    </location>
</feature>
<feature type="compositionally biased region" description="Basic and acidic residues" evidence="2">
    <location>
        <begin position="1118"/>
        <end position="1130"/>
    </location>
</feature>
<feature type="compositionally biased region" description="Polar residues" evidence="2">
    <location>
        <begin position="473"/>
        <end position="487"/>
    </location>
</feature>
<feature type="compositionally biased region" description="Basic and acidic residues" evidence="2">
    <location>
        <begin position="1348"/>
        <end position="1364"/>
    </location>
</feature>
<dbReference type="InterPro" id="IPR036872">
    <property type="entry name" value="CH_dom_sf"/>
</dbReference>
<keyword evidence="7" id="KW-1185">Reference proteome</keyword>
<feature type="compositionally biased region" description="Polar residues" evidence="2">
    <location>
        <begin position="1486"/>
        <end position="1496"/>
    </location>
</feature>
<feature type="domain" description="C2 NT-type" evidence="4">
    <location>
        <begin position="8"/>
        <end position="157"/>
    </location>
</feature>
<feature type="compositionally biased region" description="Low complexity" evidence="2">
    <location>
        <begin position="1335"/>
        <end position="1344"/>
    </location>
</feature>
<dbReference type="SUPFAM" id="SSF47576">
    <property type="entry name" value="Calponin-homology domain, CH-domain"/>
    <property type="match status" value="1"/>
</dbReference>
<evidence type="ECO:0000259" key="4">
    <source>
        <dbReference type="PROSITE" id="PS51840"/>
    </source>
</evidence>
<feature type="region of interest" description="Disordered" evidence="2">
    <location>
        <begin position="1335"/>
        <end position="1371"/>
    </location>
</feature>
<feature type="compositionally biased region" description="Low complexity" evidence="2">
    <location>
        <begin position="294"/>
        <end position="309"/>
    </location>
</feature>
<organism evidence="6 7">
    <name type="scientific">Menidia menidia</name>
    <name type="common">Atlantic silverside</name>
    <dbReference type="NCBI Taxonomy" id="238744"/>
    <lineage>
        <taxon>Eukaryota</taxon>
        <taxon>Metazoa</taxon>
        <taxon>Chordata</taxon>
        <taxon>Craniata</taxon>
        <taxon>Vertebrata</taxon>
        <taxon>Euteleostomi</taxon>
        <taxon>Actinopterygii</taxon>
        <taxon>Neopterygii</taxon>
        <taxon>Teleostei</taxon>
        <taxon>Neoteleostei</taxon>
        <taxon>Acanthomorphata</taxon>
        <taxon>Ovalentaria</taxon>
        <taxon>Atherinomorphae</taxon>
        <taxon>Atheriniformes</taxon>
        <taxon>Atherinopsidae</taxon>
        <taxon>Menidiinae</taxon>
        <taxon>Menidia</taxon>
    </lineage>
</organism>
<dbReference type="PROSITE" id="PS51840">
    <property type="entry name" value="C2_NT"/>
    <property type="match status" value="1"/>
</dbReference>
<feature type="region of interest" description="Disordered" evidence="2">
    <location>
        <begin position="294"/>
        <end position="372"/>
    </location>
</feature>
<feature type="compositionally biased region" description="Low complexity" evidence="2">
    <location>
        <begin position="458"/>
        <end position="472"/>
    </location>
</feature>
<feature type="compositionally biased region" description="Polar residues" evidence="2">
    <location>
        <begin position="2148"/>
        <end position="2167"/>
    </location>
</feature>
<feature type="compositionally biased region" description="Polar residues" evidence="2">
    <location>
        <begin position="1422"/>
        <end position="1435"/>
    </location>
</feature>
<feature type="compositionally biased region" description="Low complexity" evidence="2">
    <location>
        <begin position="1168"/>
        <end position="1178"/>
    </location>
</feature>